<organism evidence="2 3">
    <name type="scientific">Colletotrichum salicis</name>
    <dbReference type="NCBI Taxonomy" id="1209931"/>
    <lineage>
        <taxon>Eukaryota</taxon>
        <taxon>Fungi</taxon>
        <taxon>Dikarya</taxon>
        <taxon>Ascomycota</taxon>
        <taxon>Pezizomycotina</taxon>
        <taxon>Sordariomycetes</taxon>
        <taxon>Hypocreomycetidae</taxon>
        <taxon>Glomerellales</taxon>
        <taxon>Glomerellaceae</taxon>
        <taxon>Colletotrichum</taxon>
        <taxon>Colletotrichum acutatum species complex</taxon>
    </lineage>
</organism>
<proteinExistence type="predicted"/>
<keyword evidence="3" id="KW-1185">Reference proteome</keyword>
<dbReference type="STRING" id="1209931.A0A135UU13"/>
<feature type="compositionally biased region" description="Polar residues" evidence="1">
    <location>
        <begin position="55"/>
        <end position="68"/>
    </location>
</feature>
<name>A0A135UU13_9PEZI</name>
<sequence>MQTTLLRLLNELSLVVAKRNEIVQGSRLPLEEALARDSGEALEDFSDSDSSGSGNLDNVFSTRTESGHNATETDHIMLSLMKASFKIRQPASRAAQLRHKALDHKVLIRIDDTSTGELMAAYSDFDRLHVKEMFRKFRKHTIGMDTKSDFRVSQRLGESGHYRDKLDRQLIDRWSKSITNRRRYFSYWKRHASKLSRAAPPEREGAKLIPPRQSSTIIEQPDTRHLAAIFPSGGFSELKAICQKKKITRNLP</sequence>
<feature type="region of interest" description="Disordered" evidence="1">
    <location>
        <begin position="39"/>
        <end position="68"/>
    </location>
</feature>
<protein>
    <submittedName>
        <fullName evidence="2">Uncharacterized protein</fullName>
    </submittedName>
</protein>
<comment type="caution">
    <text evidence="2">The sequence shown here is derived from an EMBL/GenBank/DDBJ whole genome shotgun (WGS) entry which is preliminary data.</text>
</comment>
<evidence type="ECO:0000313" key="2">
    <source>
        <dbReference type="EMBL" id="KXH63910.1"/>
    </source>
</evidence>
<accession>A0A135UU13</accession>
<dbReference type="Proteomes" id="UP000070121">
    <property type="component" value="Unassembled WGS sequence"/>
</dbReference>
<evidence type="ECO:0000256" key="1">
    <source>
        <dbReference type="SAM" id="MobiDB-lite"/>
    </source>
</evidence>
<reference evidence="2 3" key="1">
    <citation type="submission" date="2014-02" db="EMBL/GenBank/DDBJ databases">
        <title>The genome sequence of Colletotrichum salicis CBS 607.94.</title>
        <authorList>
            <person name="Baroncelli R."/>
            <person name="Thon M.R."/>
        </authorList>
    </citation>
    <scope>NUCLEOTIDE SEQUENCE [LARGE SCALE GENOMIC DNA]</scope>
    <source>
        <strain evidence="2 3">CBS 607.94</strain>
    </source>
</reference>
<dbReference type="EMBL" id="JFFI01001034">
    <property type="protein sequence ID" value="KXH63910.1"/>
    <property type="molecule type" value="Genomic_DNA"/>
</dbReference>
<evidence type="ECO:0000313" key="3">
    <source>
        <dbReference type="Proteomes" id="UP000070121"/>
    </source>
</evidence>
<dbReference type="OrthoDB" id="1577640at2759"/>
<gene>
    <name evidence="2" type="ORF">CSAL01_02186</name>
</gene>
<dbReference type="AlphaFoldDB" id="A0A135UU13"/>